<dbReference type="SUPFAM" id="SSF53850">
    <property type="entry name" value="Periplasmic binding protein-like II"/>
    <property type="match status" value="1"/>
</dbReference>
<evidence type="ECO:0000313" key="4">
    <source>
        <dbReference type="EMBL" id="MBS7661461.1"/>
    </source>
</evidence>
<dbReference type="Proteomes" id="UP001196601">
    <property type="component" value="Unassembled WGS sequence"/>
</dbReference>
<comment type="similarity">
    <text evidence="1">Belongs to the bacterial solute-binding protein 3 family.</text>
</comment>
<dbReference type="Gene3D" id="3.40.190.10">
    <property type="entry name" value="Periplasmic binding protein-like II"/>
    <property type="match status" value="2"/>
</dbReference>
<dbReference type="SMART" id="SM00062">
    <property type="entry name" value="PBPb"/>
    <property type="match status" value="1"/>
</dbReference>
<evidence type="ECO:0000256" key="1">
    <source>
        <dbReference type="ARBA" id="ARBA00010333"/>
    </source>
</evidence>
<dbReference type="Pfam" id="PF00497">
    <property type="entry name" value="SBP_bac_3"/>
    <property type="match status" value="1"/>
</dbReference>
<keyword evidence="2" id="KW-0732">Signal</keyword>
<evidence type="ECO:0000313" key="5">
    <source>
        <dbReference type="Proteomes" id="UP001196601"/>
    </source>
</evidence>
<keyword evidence="5" id="KW-1185">Reference proteome</keyword>
<organism evidence="4 5">
    <name type="scientific">Pseudomonas lalucatii</name>
    <dbReference type="NCBI Taxonomy" id="1424203"/>
    <lineage>
        <taxon>Bacteria</taxon>
        <taxon>Pseudomonadati</taxon>
        <taxon>Pseudomonadota</taxon>
        <taxon>Gammaproteobacteria</taxon>
        <taxon>Pseudomonadales</taxon>
        <taxon>Pseudomonadaceae</taxon>
        <taxon>Pseudomonas</taxon>
    </lineage>
</organism>
<feature type="domain" description="Solute-binding protein family 3/N-terminal" evidence="3">
    <location>
        <begin position="41"/>
        <end position="261"/>
    </location>
</feature>
<dbReference type="InterPro" id="IPR001638">
    <property type="entry name" value="Solute-binding_3/MltF_N"/>
</dbReference>
<dbReference type="PANTHER" id="PTHR35936:SF25">
    <property type="entry name" value="ABC TRANSPORTER SUBSTRATE-BINDING PROTEIN"/>
    <property type="match status" value="1"/>
</dbReference>
<protein>
    <submittedName>
        <fullName evidence="4">Transporter substrate-binding domain-containing protein</fullName>
    </submittedName>
</protein>
<dbReference type="EMBL" id="JADPMV010000001">
    <property type="protein sequence ID" value="MBS7661461.1"/>
    <property type="molecule type" value="Genomic_DNA"/>
</dbReference>
<evidence type="ECO:0000259" key="3">
    <source>
        <dbReference type="SMART" id="SM00062"/>
    </source>
</evidence>
<name>A0ABS5PY82_9PSED</name>
<proteinExistence type="inferred from homology"/>
<comment type="caution">
    <text evidence="4">The sequence shown here is derived from an EMBL/GenBank/DDBJ whole genome shotgun (WGS) entry which is preliminary data.</text>
</comment>
<dbReference type="PANTHER" id="PTHR35936">
    <property type="entry name" value="MEMBRANE-BOUND LYTIC MUREIN TRANSGLYCOSYLASE F"/>
    <property type="match status" value="1"/>
</dbReference>
<evidence type="ECO:0000256" key="2">
    <source>
        <dbReference type="ARBA" id="ARBA00022729"/>
    </source>
</evidence>
<accession>A0ABS5PY82</accession>
<gene>
    <name evidence="4" type="ORF">I0D00_05790</name>
</gene>
<reference evidence="4 5" key="1">
    <citation type="journal article" date="2021" name="Syst. Appl. Microbiol.">
        <title>Pseudomonas lalucatii sp. nov. isolated from Vallgornera, a karstic cave in Mallorca, Western Mediterranean.</title>
        <authorList>
            <person name="Busquets A."/>
            <person name="Mulet M."/>
            <person name="Gomila M."/>
            <person name="Garcia-Valdes E."/>
        </authorList>
    </citation>
    <scope>NUCLEOTIDE SEQUENCE [LARGE SCALE GENOMIC DNA]</scope>
    <source>
        <strain evidence="4 5">R1b54</strain>
    </source>
</reference>
<sequence length="262" mass="29116">MPPRPWSSPFLLAVGLAVALFFGSPGVRAETLVIAGDPWCPVNCEPGSAQPGIFVELARDIFAEAGIEVKYRLINWARALRAARRGRINAVIGAGHADAPDFLFTPTPVSRSRMCFYVLADSPWRFAVQRDLDGQRLGVINDYSYGRELDAYVQAHADDPQRVQQAYGDHALDLNVDKLLSGRIDVTVANTWVMQIWLRRHGRAGQLRNAGCRSPDVAIYLAFSPALASSRRHAELFEAGLRRYQADGRLQRLLERYGVSEP</sequence>